<keyword evidence="3" id="KW-1185">Reference proteome</keyword>
<sequence>MERRGNKRDLGRVFCSSSSVASVRKRVVNRASDTSGRKSGPVERGRTVCSDAKRYVLLHVSFTYKEERQADGKKEEDEDRVPEGTRHEPRLLGFSGSPSFF</sequence>
<reference evidence="2 3" key="1">
    <citation type="submission" date="2015-09" db="EMBL/GenBank/DDBJ databases">
        <title>Trachymyrmex cornetzi WGS genome.</title>
        <authorList>
            <person name="Nygaard S."/>
            <person name="Hu H."/>
            <person name="Boomsma J."/>
            <person name="Zhang G."/>
        </authorList>
    </citation>
    <scope>NUCLEOTIDE SEQUENCE [LARGE SCALE GENOMIC DNA]</scope>
    <source>
        <strain evidence="2">Tcor2-1</strain>
        <tissue evidence="2">Whole body</tissue>
    </source>
</reference>
<feature type="region of interest" description="Disordered" evidence="1">
    <location>
        <begin position="66"/>
        <end position="101"/>
    </location>
</feature>
<organism evidence="2 3">
    <name type="scientific">Trachymyrmex cornetzi</name>
    <dbReference type="NCBI Taxonomy" id="471704"/>
    <lineage>
        <taxon>Eukaryota</taxon>
        <taxon>Metazoa</taxon>
        <taxon>Ecdysozoa</taxon>
        <taxon>Arthropoda</taxon>
        <taxon>Hexapoda</taxon>
        <taxon>Insecta</taxon>
        <taxon>Pterygota</taxon>
        <taxon>Neoptera</taxon>
        <taxon>Endopterygota</taxon>
        <taxon>Hymenoptera</taxon>
        <taxon>Apocrita</taxon>
        <taxon>Aculeata</taxon>
        <taxon>Formicoidea</taxon>
        <taxon>Formicidae</taxon>
        <taxon>Myrmicinae</taxon>
        <taxon>Trachymyrmex</taxon>
    </lineage>
</organism>
<feature type="compositionally biased region" description="Basic and acidic residues" evidence="1">
    <location>
        <begin position="66"/>
        <end position="90"/>
    </location>
</feature>
<evidence type="ECO:0000313" key="2">
    <source>
        <dbReference type="EMBL" id="KYN09583.1"/>
    </source>
</evidence>
<accession>A0A151IS91</accession>
<protein>
    <submittedName>
        <fullName evidence="2">Uncharacterized protein</fullName>
    </submittedName>
</protein>
<dbReference type="AlphaFoldDB" id="A0A151IS91"/>
<evidence type="ECO:0000256" key="1">
    <source>
        <dbReference type="SAM" id="MobiDB-lite"/>
    </source>
</evidence>
<proteinExistence type="predicted"/>
<name>A0A151IS91_9HYME</name>
<dbReference type="EMBL" id="KQ981087">
    <property type="protein sequence ID" value="KYN09583.1"/>
    <property type="molecule type" value="Genomic_DNA"/>
</dbReference>
<gene>
    <name evidence="2" type="ORF">ALC57_18300</name>
</gene>
<evidence type="ECO:0000313" key="3">
    <source>
        <dbReference type="Proteomes" id="UP000078492"/>
    </source>
</evidence>
<dbReference type="Proteomes" id="UP000078492">
    <property type="component" value="Unassembled WGS sequence"/>
</dbReference>